<dbReference type="InterPro" id="IPR036617">
    <property type="entry name" value="BAF_sf"/>
</dbReference>
<dbReference type="WBParaSite" id="SPAL_0001081700.1">
    <property type="protein sequence ID" value="SPAL_0001081700.1"/>
    <property type="gene ID" value="SPAL_0001081700"/>
</dbReference>
<dbReference type="SMART" id="SM01023">
    <property type="entry name" value="BAF"/>
    <property type="match status" value="1"/>
</dbReference>
<organism evidence="1 2">
    <name type="scientific">Strongyloides papillosus</name>
    <name type="common">Intestinal threadworm</name>
    <dbReference type="NCBI Taxonomy" id="174720"/>
    <lineage>
        <taxon>Eukaryota</taxon>
        <taxon>Metazoa</taxon>
        <taxon>Ecdysozoa</taxon>
        <taxon>Nematoda</taxon>
        <taxon>Chromadorea</taxon>
        <taxon>Rhabditida</taxon>
        <taxon>Tylenchina</taxon>
        <taxon>Panagrolaimomorpha</taxon>
        <taxon>Strongyloidoidea</taxon>
        <taxon>Strongyloididae</taxon>
        <taxon>Strongyloides</taxon>
    </lineage>
</organism>
<dbReference type="Proteomes" id="UP000046392">
    <property type="component" value="Unplaced"/>
</dbReference>
<evidence type="ECO:0000313" key="1">
    <source>
        <dbReference type="Proteomes" id="UP000046392"/>
    </source>
</evidence>
<dbReference type="GO" id="GO:0003677">
    <property type="term" value="F:DNA binding"/>
    <property type="evidence" value="ECO:0007669"/>
    <property type="project" value="InterPro"/>
</dbReference>
<dbReference type="InterPro" id="IPR004122">
    <property type="entry name" value="BAF_prot"/>
</dbReference>
<dbReference type="STRING" id="174720.A0A0N5BYG1"/>
<name>A0A0N5BYG1_STREA</name>
<keyword evidence="1" id="KW-1185">Reference proteome</keyword>
<proteinExistence type="predicted"/>
<dbReference type="SUPFAM" id="SSF47798">
    <property type="entry name" value="Barrier-to-autointegration factor, BAF"/>
    <property type="match status" value="1"/>
</dbReference>
<protein>
    <submittedName>
        <fullName evidence="2">Barrier to autointegration factor</fullName>
    </submittedName>
</protein>
<dbReference type="Pfam" id="PF02961">
    <property type="entry name" value="SAM_BAF"/>
    <property type="match status" value="1"/>
</dbReference>
<dbReference type="AlphaFoldDB" id="A0A0N5BYG1"/>
<sequence>MAPMNKHDRFISEPMTAKNVTTVPGIAKANGKKLQSSGIKTAHQLYLIYLGEKRNDAKFILKLNIQFGIDKKNAEMCARCFSEYYKPHDGFITRVQKTIGRLVDSFRESLRF</sequence>
<accession>A0A0N5BYG1</accession>
<evidence type="ECO:0000313" key="2">
    <source>
        <dbReference type="WBParaSite" id="SPAL_0001081700.1"/>
    </source>
</evidence>
<dbReference type="Gene3D" id="1.10.150.40">
    <property type="entry name" value="Barrier-to-autointegration factor, BAF"/>
    <property type="match status" value="1"/>
</dbReference>
<reference evidence="2" key="1">
    <citation type="submission" date="2017-02" db="UniProtKB">
        <authorList>
            <consortium name="WormBaseParasite"/>
        </authorList>
    </citation>
    <scope>IDENTIFICATION</scope>
</reference>